<feature type="compositionally biased region" description="Low complexity" evidence="1">
    <location>
        <begin position="44"/>
        <end position="57"/>
    </location>
</feature>
<dbReference type="Gene3D" id="2.60.40.4300">
    <property type="match status" value="2"/>
</dbReference>
<feature type="compositionally biased region" description="Low complexity" evidence="1">
    <location>
        <begin position="71"/>
        <end position="82"/>
    </location>
</feature>
<reference evidence="4 5" key="1">
    <citation type="journal article" date="2020" name="Microbiol. Resour. Announc.">
        <title>Complete Genome Sequence of Streptococcus salivarius DB-B5, a Novel Probiotic Candidate Isolated from the Supragingival Plaque of a Healthy Female Subject.</title>
        <authorList>
            <person name="Fields F.R."/>
            <person name="Li X."/>
            <person name="Navarre W.W."/>
            <person name="Naito M."/>
        </authorList>
    </citation>
    <scope>NUCLEOTIDE SEQUENCE [LARGE SCALE GENOMIC DNA]</scope>
    <source>
        <strain evidence="4 5">DB-B5</strain>
    </source>
</reference>
<feature type="domain" description="Mub B2-like" evidence="3">
    <location>
        <begin position="1013"/>
        <end position="1084"/>
    </location>
</feature>
<evidence type="ECO:0000256" key="1">
    <source>
        <dbReference type="SAM" id="MobiDB-lite"/>
    </source>
</evidence>
<gene>
    <name evidence="4" type="ORF">HRE60_06650</name>
</gene>
<feature type="region of interest" description="Disordered" evidence="1">
    <location>
        <begin position="1156"/>
        <end position="1181"/>
    </location>
</feature>
<feature type="region of interest" description="Disordered" evidence="1">
    <location>
        <begin position="1107"/>
        <end position="1128"/>
    </location>
</feature>
<dbReference type="EMBL" id="CP054153">
    <property type="protein sequence ID" value="QMI51960.1"/>
    <property type="molecule type" value="Genomic_DNA"/>
</dbReference>
<evidence type="ECO:0000313" key="5">
    <source>
        <dbReference type="Proteomes" id="UP000516705"/>
    </source>
</evidence>
<accession>A0A7L6WNZ5</accession>
<dbReference type="InterPro" id="IPR046776">
    <property type="entry name" value="Pectate_lyase_5"/>
</dbReference>
<dbReference type="Proteomes" id="UP000516705">
    <property type="component" value="Chromosome"/>
</dbReference>
<evidence type="ECO:0000259" key="2">
    <source>
        <dbReference type="Pfam" id="PF17965"/>
    </source>
</evidence>
<proteinExistence type="predicted"/>
<name>A0A7L6WNZ5_STRSL</name>
<dbReference type="Pfam" id="PF17966">
    <property type="entry name" value="Muc_B2"/>
    <property type="match status" value="1"/>
</dbReference>
<evidence type="ECO:0000259" key="3">
    <source>
        <dbReference type="Pfam" id="PF17966"/>
    </source>
</evidence>
<feature type="compositionally biased region" description="Polar residues" evidence="1">
    <location>
        <begin position="1"/>
        <end position="17"/>
    </location>
</feature>
<dbReference type="InterPro" id="IPR041495">
    <property type="entry name" value="Mub_B2"/>
</dbReference>
<feature type="compositionally biased region" description="Low complexity" evidence="1">
    <location>
        <begin position="1171"/>
        <end position="1181"/>
    </location>
</feature>
<evidence type="ECO:0000313" key="4">
    <source>
        <dbReference type="EMBL" id="QMI51960.1"/>
    </source>
</evidence>
<protein>
    <submittedName>
        <fullName evidence="4">Signal protein</fullName>
    </submittedName>
</protein>
<dbReference type="InterPro" id="IPR041558">
    <property type="entry name" value="MucBP_2"/>
</dbReference>
<dbReference type="Gene3D" id="3.10.20.470">
    <property type="match status" value="1"/>
</dbReference>
<feature type="domain" description="Mucin binding" evidence="2">
    <location>
        <begin position="901"/>
        <end position="977"/>
    </location>
</feature>
<sequence length="1181" mass="127319">MSTEAVQNVDMSSASESKSADVNLEDTIEKTNNSNNQLEEKEVSSVVETKSNNSEVSPKLKTVVSEDNGQSSRSTESTSSPSYVNTSFRSAGQVTSRVVSNWSGFVSALQDSNVQNITISGNIIASGDNGNSDNGRTGSVDRSINISSRARALTIQGRNQLASLDLLSNTLKLTGDAWSLAFKNLQLATANSKGVVDLTETSGQNTITFENVTTKGTLYGGGGNTDVVVKGVTSSTVSDSYLSINGQTQYVQRNVGAAGHSQQRREANIHDAKSVTVAQGANLTLNRSSQGDAINLSGGSTVRVSDNGSLTINMNTSNGTESARYHNAGIFMENGGNVVTGNGSKLVLNTSIGQAISLGMKRPSDGVTHLDRWGGYGTVNAFKKNSPSNLKIGDNAIFEVNGRDGLIFGNNSSFSSGVNSKVRFENKGRGAAIDFGDNSHVVFGKNSTNTFHSVGKGPRSGGGPSGSYNAYNYIGVNENGTITVDEYATFRVQMDDRGDNAWDDVINLDSKSGRKERPLFQANKGSIVDIRDDNTNYYAELISVPLGNSTNTVFQFNNPLYVSFMRYTNSKGLSAGEITGKLPIITPQGNNPEQIGHGNILYVSNGSRHSGNHIEFNGPNGTRVNASAGTYTVYSMNRDGRDVKSRDKQSSVWTDIEGGAMSIAGFQQGGNPEINPSLSTSVRTKSSTGGVIATDKTYGIDPVIANRQNIWVSNGTSINPTANHKNVIRYVYEDGTPVLDENGKAKVVVQSSDWNRILEVAIDQNHFKNILKNSSVENGDEFLAAYGKAEYIVRDVDGDGISDTGWTLTGTTNSKATYDTVVSPNVDGYKAEILTSNVPGLSRGSDASRVTVTFNPSEIKDDIVVTQNGRRTVSETYWRNIVDKVQLQNYETVVVYKLDKQKANVKYVNISHVEKPVLANDKMEGRGGEPIAYSTTDRINAFLKQGYELVSDGFSSASDKNYDTNSNVDQEFTVELKERIIPVGPHDPRPVPGVPVTPTDPAPWPKGSDKLEDQIRVATQVIRYRTEENGKEVFKSVHRKVTFARVAHINLVTGHINYLPWYVESSVNDDSLTPVVESSVTPRARLARTTSGVNLSRSEDNVLAVSSSNHESNGSVNNITVSSASNDVSTHRKPNFRLVARADDIRTASTRSGVMPFFGSRSSTEKPHLVRGASARRSARR</sequence>
<organism evidence="4 5">
    <name type="scientific">Streptococcus salivarius</name>
    <dbReference type="NCBI Taxonomy" id="1304"/>
    <lineage>
        <taxon>Bacteria</taxon>
        <taxon>Bacillati</taxon>
        <taxon>Bacillota</taxon>
        <taxon>Bacilli</taxon>
        <taxon>Lactobacillales</taxon>
        <taxon>Streptococcaceae</taxon>
        <taxon>Streptococcus</taxon>
    </lineage>
</organism>
<dbReference type="Pfam" id="PF20585">
    <property type="entry name" value="Pectate_lyase_5"/>
    <property type="match status" value="1"/>
</dbReference>
<dbReference type="Pfam" id="PF17965">
    <property type="entry name" value="MucBP_2"/>
    <property type="match status" value="1"/>
</dbReference>
<feature type="region of interest" description="Disordered" evidence="1">
    <location>
        <begin position="1"/>
        <end position="86"/>
    </location>
</feature>
<dbReference type="AlphaFoldDB" id="A0A7L6WNZ5"/>